<dbReference type="PROSITE" id="PS00211">
    <property type="entry name" value="ABC_TRANSPORTER_1"/>
    <property type="match status" value="1"/>
</dbReference>
<dbReference type="GO" id="GO:0140359">
    <property type="term" value="F:ABC-type transporter activity"/>
    <property type="evidence" value="ECO:0007669"/>
    <property type="project" value="InterPro"/>
</dbReference>
<dbReference type="PANTHER" id="PTHR24221">
    <property type="entry name" value="ATP-BINDING CASSETTE SUB-FAMILY B"/>
    <property type="match status" value="1"/>
</dbReference>
<feature type="domain" description="ABC transporter" evidence="9">
    <location>
        <begin position="380"/>
        <end position="619"/>
    </location>
</feature>
<dbReference type="SMART" id="SM00382">
    <property type="entry name" value="AAA"/>
    <property type="match status" value="1"/>
</dbReference>
<accession>A0A1M6FUV2</accession>
<dbReference type="Pfam" id="PF00664">
    <property type="entry name" value="ABC_membrane"/>
    <property type="match status" value="1"/>
</dbReference>
<evidence type="ECO:0000259" key="10">
    <source>
        <dbReference type="PROSITE" id="PS50929"/>
    </source>
</evidence>
<keyword evidence="6 8" id="KW-0472">Membrane</keyword>
<feature type="transmembrane region" description="Helical" evidence="8">
    <location>
        <begin position="290"/>
        <end position="311"/>
    </location>
</feature>
<dbReference type="InterPro" id="IPR039421">
    <property type="entry name" value="Type_1_exporter"/>
</dbReference>
<keyword evidence="4 11" id="KW-0067">ATP-binding</keyword>
<organism evidence="11 12">
    <name type="scientific">Wenxinia saemankumensis</name>
    <dbReference type="NCBI Taxonomy" id="1447782"/>
    <lineage>
        <taxon>Bacteria</taxon>
        <taxon>Pseudomonadati</taxon>
        <taxon>Pseudomonadota</taxon>
        <taxon>Alphaproteobacteria</taxon>
        <taxon>Rhodobacterales</taxon>
        <taxon>Roseobacteraceae</taxon>
        <taxon>Wenxinia</taxon>
    </lineage>
</organism>
<dbReference type="FunFam" id="3.40.50.300:FF:000218">
    <property type="entry name" value="Multidrug ABC transporter ATP-binding protein"/>
    <property type="match status" value="1"/>
</dbReference>
<evidence type="ECO:0000256" key="1">
    <source>
        <dbReference type="ARBA" id="ARBA00004651"/>
    </source>
</evidence>
<feature type="transmembrane region" description="Helical" evidence="8">
    <location>
        <begin position="204"/>
        <end position="223"/>
    </location>
</feature>
<evidence type="ECO:0000313" key="11">
    <source>
        <dbReference type="EMBL" id="SHJ01475.1"/>
    </source>
</evidence>
<dbReference type="EMBL" id="FQYO01000004">
    <property type="protein sequence ID" value="SHJ01475.1"/>
    <property type="molecule type" value="Genomic_DNA"/>
</dbReference>
<dbReference type="Proteomes" id="UP000184292">
    <property type="component" value="Unassembled WGS sequence"/>
</dbReference>
<dbReference type="InterPro" id="IPR011527">
    <property type="entry name" value="ABC1_TM_dom"/>
</dbReference>
<evidence type="ECO:0000256" key="6">
    <source>
        <dbReference type="ARBA" id="ARBA00023136"/>
    </source>
</evidence>
<evidence type="ECO:0000256" key="3">
    <source>
        <dbReference type="ARBA" id="ARBA00022741"/>
    </source>
</evidence>
<name>A0A1M6FUV2_9RHOB</name>
<keyword evidence="2 8" id="KW-0812">Transmembrane</keyword>
<feature type="transmembrane region" description="Helical" evidence="8">
    <location>
        <begin position="118"/>
        <end position="138"/>
    </location>
</feature>
<dbReference type="PANTHER" id="PTHR24221:SF203">
    <property type="entry name" value="ATP-BINDING_PERMEASE FUSION ABC TRANSPORTER-RELATED"/>
    <property type="match status" value="1"/>
</dbReference>
<comment type="subcellular location">
    <subcellularLocation>
        <location evidence="1">Cell membrane</location>
        <topology evidence="1">Multi-pass membrane protein</topology>
    </subcellularLocation>
</comment>
<feature type="transmembrane region" description="Helical" evidence="8">
    <location>
        <begin position="94"/>
        <end position="112"/>
    </location>
</feature>
<dbReference type="SUPFAM" id="SSF90123">
    <property type="entry name" value="ABC transporter transmembrane region"/>
    <property type="match status" value="1"/>
</dbReference>
<comment type="function">
    <text evidence="7">Part of an ABC transporter complex. Transmembrane domains (TMD) form a pore in the inner membrane and the ATP-binding domain (NBD) is responsible for energy generation.</text>
</comment>
<evidence type="ECO:0000313" key="12">
    <source>
        <dbReference type="Proteomes" id="UP000184292"/>
    </source>
</evidence>
<protein>
    <submittedName>
        <fullName evidence="11">ATP-binding cassette, subfamily B</fullName>
    </submittedName>
</protein>
<evidence type="ECO:0000256" key="8">
    <source>
        <dbReference type="SAM" id="Phobius"/>
    </source>
</evidence>
<dbReference type="PROSITE" id="PS50893">
    <property type="entry name" value="ABC_TRANSPORTER_2"/>
    <property type="match status" value="1"/>
</dbReference>
<sequence length="633" mass="67594">MSGGVRSPAAAILPECPMRDAVIDRLSGLIPPFREVRVAPPDTLLRFFGWALKGSWPGLAVAGVISALAGAVDVIAALFLGVVIDAAVAAGPGFVFSANVWLFLGIGAFLIFLRPLAFGASAAIQTLAIQPNLMVLVLSRLHRWTLGQAIDFFDNDFAGRIAQKQMQTARALTEATVETINTLVFALASVVATAILVVSIDPLAAGLLVVWLVGYLLFIRAFLPHIRSRSKARAAARAAVTGQVVDTITNMRTVKLFAHAAHEDEAAIGAMRGYRERTLHFGEVSTAFRFLLMMIAGILPVILVGSTLAMWGQGNATAGDIAATGTVALRIAQMTGWVSFTMMGIYANVGEVEDGMHTLSAAYGLTDRPGATKLTRAGGIAFEDVTFTYGRREGGIRDLTLRIAEGEKIGIVGASGAGKSTLVALLLRLYDVEKGTVRVGGSDVREVTQESLRGHVAMVTQETAMFNRTARDNIRYGRPQASDEEVAAAARRAEAHDFILAMQDHKGNRGYDAFLGERGVKLSGGQRQRIALARAFLKDAPILVLDEATSALDSEVEASIQRALEDAMEGKTVIAIAHRLSTIARMDRIVVMEDGRIVEEGAHDDLLARGGVYARYWNRQSGGFIPADAAAAE</sequence>
<gene>
    <name evidence="11" type="ORF">SAMN05444417_2515</name>
</gene>
<feature type="transmembrane region" description="Helical" evidence="8">
    <location>
        <begin position="59"/>
        <end position="82"/>
    </location>
</feature>
<evidence type="ECO:0000256" key="7">
    <source>
        <dbReference type="ARBA" id="ARBA00024725"/>
    </source>
</evidence>
<dbReference type="InterPro" id="IPR027417">
    <property type="entry name" value="P-loop_NTPase"/>
</dbReference>
<dbReference type="InterPro" id="IPR036640">
    <property type="entry name" value="ABC1_TM_sf"/>
</dbReference>
<dbReference type="Pfam" id="PF00005">
    <property type="entry name" value="ABC_tran"/>
    <property type="match status" value="1"/>
</dbReference>
<evidence type="ECO:0000256" key="2">
    <source>
        <dbReference type="ARBA" id="ARBA00022692"/>
    </source>
</evidence>
<dbReference type="Gene3D" id="1.20.1560.10">
    <property type="entry name" value="ABC transporter type 1, transmembrane domain"/>
    <property type="match status" value="1"/>
</dbReference>
<dbReference type="InterPro" id="IPR003593">
    <property type="entry name" value="AAA+_ATPase"/>
</dbReference>
<proteinExistence type="predicted"/>
<reference evidence="11 12" key="1">
    <citation type="submission" date="2016-11" db="EMBL/GenBank/DDBJ databases">
        <authorList>
            <person name="Jaros S."/>
            <person name="Januszkiewicz K."/>
            <person name="Wedrychowicz H."/>
        </authorList>
    </citation>
    <scope>NUCLEOTIDE SEQUENCE [LARGE SCALE GENOMIC DNA]</scope>
    <source>
        <strain evidence="11 12">DSM 100565</strain>
    </source>
</reference>
<dbReference type="PROSITE" id="PS50929">
    <property type="entry name" value="ABC_TM1F"/>
    <property type="match status" value="1"/>
</dbReference>
<dbReference type="STRING" id="1447782.SAMN05444417_2515"/>
<keyword evidence="12" id="KW-1185">Reference proteome</keyword>
<dbReference type="GO" id="GO:0005886">
    <property type="term" value="C:plasma membrane"/>
    <property type="evidence" value="ECO:0007669"/>
    <property type="project" value="UniProtKB-SubCell"/>
</dbReference>
<dbReference type="GO" id="GO:0005524">
    <property type="term" value="F:ATP binding"/>
    <property type="evidence" value="ECO:0007669"/>
    <property type="project" value="UniProtKB-KW"/>
</dbReference>
<dbReference type="GO" id="GO:0016887">
    <property type="term" value="F:ATP hydrolysis activity"/>
    <property type="evidence" value="ECO:0007669"/>
    <property type="project" value="InterPro"/>
</dbReference>
<dbReference type="InterPro" id="IPR003439">
    <property type="entry name" value="ABC_transporter-like_ATP-bd"/>
</dbReference>
<evidence type="ECO:0000259" key="9">
    <source>
        <dbReference type="PROSITE" id="PS50893"/>
    </source>
</evidence>
<dbReference type="InterPro" id="IPR017871">
    <property type="entry name" value="ABC_transporter-like_CS"/>
</dbReference>
<dbReference type="SUPFAM" id="SSF52540">
    <property type="entry name" value="P-loop containing nucleoside triphosphate hydrolases"/>
    <property type="match status" value="1"/>
</dbReference>
<keyword evidence="5 8" id="KW-1133">Transmembrane helix</keyword>
<dbReference type="AlphaFoldDB" id="A0A1M6FUV2"/>
<keyword evidence="3" id="KW-0547">Nucleotide-binding</keyword>
<dbReference type="GO" id="GO:0034040">
    <property type="term" value="F:ATPase-coupled lipid transmembrane transporter activity"/>
    <property type="evidence" value="ECO:0007669"/>
    <property type="project" value="TreeGrafter"/>
</dbReference>
<feature type="domain" description="ABC transmembrane type-1" evidence="10">
    <location>
        <begin position="60"/>
        <end position="347"/>
    </location>
</feature>
<evidence type="ECO:0000256" key="5">
    <source>
        <dbReference type="ARBA" id="ARBA00022989"/>
    </source>
</evidence>
<dbReference type="Gene3D" id="3.40.50.300">
    <property type="entry name" value="P-loop containing nucleotide triphosphate hydrolases"/>
    <property type="match status" value="1"/>
</dbReference>
<evidence type="ECO:0000256" key="4">
    <source>
        <dbReference type="ARBA" id="ARBA00022840"/>
    </source>
</evidence>
<feature type="transmembrane region" description="Helical" evidence="8">
    <location>
        <begin position="180"/>
        <end position="198"/>
    </location>
</feature>